<feature type="compositionally biased region" description="Low complexity" evidence="2">
    <location>
        <begin position="927"/>
        <end position="943"/>
    </location>
</feature>
<dbReference type="GeneID" id="752040"/>
<dbReference type="PROSITE" id="PS50297">
    <property type="entry name" value="ANK_REP_REGION"/>
    <property type="match status" value="3"/>
</dbReference>
<dbReference type="Pfam" id="PF12796">
    <property type="entry name" value="Ank_2"/>
    <property type="match status" value="1"/>
</dbReference>
<dbReference type="PROSITE" id="PS50088">
    <property type="entry name" value="ANK_REPEAT"/>
    <property type="match status" value="3"/>
</dbReference>
<feature type="compositionally biased region" description="Polar residues" evidence="2">
    <location>
        <begin position="484"/>
        <end position="504"/>
    </location>
</feature>
<feature type="compositionally biased region" description="Basic and acidic residues" evidence="2">
    <location>
        <begin position="1"/>
        <end position="14"/>
    </location>
</feature>
<dbReference type="InterPro" id="IPR002110">
    <property type="entry name" value="Ankyrin_rpt"/>
</dbReference>
<reference evidence="3" key="2">
    <citation type="submission" date="2021-01" db="UniProtKB">
        <authorList>
            <consortium name="EnsemblMetazoa"/>
        </authorList>
    </citation>
    <scope>IDENTIFICATION</scope>
</reference>
<evidence type="ECO:0000256" key="1">
    <source>
        <dbReference type="PROSITE-ProRule" id="PRU00023"/>
    </source>
</evidence>
<dbReference type="EnsemblMetazoa" id="XM_030975147">
    <property type="protein sequence ID" value="XP_030831007"/>
    <property type="gene ID" value="LOC752040"/>
</dbReference>
<evidence type="ECO:0008006" key="5">
    <source>
        <dbReference type="Google" id="ProtNLM"/>
    </source>
</evidence>
<accession>A0A7M7N4G0</accession>
<feature type="compositionally biased region" description="Low complexity" evidence="2">
    <location>
        <begin position="864"/>
        <end position="873"/>
    </location>
</feature>
<feature type="region of interest" description="Disordered" evidence="2">
    <location>
        <begin position="384"/>
        <end position="403"/>
    </location>
</feature>
<dbReference type="Pfam" id="PF00023">
    <property type="entry name" value="Ank"/>
    <property type="match status" value="1"/>
</dbReference>
<name>A0A7M7N4G0_STRPU</name>
<feature type="compositionally biased region" description="Basic and acidic residues" evidence="2">
    <location>
        <begin position="595"/>
        <end position="616"/>
    </location>
</feature>
<feature type="compositionally biased region" description="Polar residues" evidence="2">
    <location>
        <begin position="832"/>
        <end position="843"/>
    </location>
</feature>
<feature type="region of interest" description="Disordered" evidence="2">
    <location>
        <begin position="484"/>
        <end position="727"/>
    </location>
</feature>
<dbReference type="SUPFAM" id="SSF48403">
    <property type="entry name" value="Ankyrin repeat"/>
    <property type="match status" value="1"/>
</dbReference>
<feature type="compositionally biased region" description="Polar residues" evidence="2">
    <location>
        <begin position="524"/>
        <end position="557"/>
    </location>
</feature>
<feature type="region of interest" description="Disordered" evidence="2">
    <location>
        <begin position="759"/>
        <end position="976"/>
    </location>
</feature>
<dbReference type="PANTHER" id="PTHR24149">
    <property type="entry name" value="ANKYRIN REPEAT DOMAIN-CONTAINING PROTEIN 12"/>
    <property type="match status" value="1"/>
</dbReference>
<keyword evidence="4" id="KW-1185">Reference proteome</keyword>
<feature type="compositionally biased region" description="Polar residues" evidence="2">
    <location>
        <begin position="93"/>
        <end position="119"/>
    </location>
</feature>
<proteinExistence type="predicted"/>
<feature type="compositionally biased region" description="Basic residues" evidence="2">
    <location>
        <begin position="952"/>
        <end position="962"/>
    </location>
</feature>
<protein>
    <recommendedName>
        <fullName evidence="5">Ankyrin repeat domain-containing protein 12</fullName>
    </recommendedName>
</protein>
<sequence>MAEKASPHKKEKQPPLKMPQSAKAESKTSLKRRLFNTSINGEEDKKASKPAPKRKKPGSQPGSPTLLGTPGRTIPLSERQQLALLMQMTANEENSNPVPVQTPQSKNSHNPTTPNSSGGVKNKVNKRNERGETALHMAAIKGDSQMALNLINQGAEVNVQDFAGWTPLHEACNHGYYEVAKVLIKAGASVNTMGLEDDTPLHDAAVNGHVKVVKLLLKHGANPLQVNKRGKAPLDIACSTEIHSLMSLEIIASSSDGSDHVVRSPSSPESMASPHPINAVHNNLNSSSKVVKNGTELPEGEGCYRKDPYEFTQDSGSSEQKITIHWASPDKSGKGANVMEITRTIPKVRDIAAPNSVSSTTTSESDLFDPHLTSTSSKLECVEEERRLPSPSISTSVTPMERTRDSLPVTRVTLTEVKEDSDSCISETNLYISDDSNMAGETHKEVSSKADSTTVNDGILSWNLKSKLNDNGLSGKVVSSLRSESARVSCSAPSPLTDRQSGSDSRAAVSPYDFNANENEVRTMETTLTRPDPVSNRNRFSPTRSSPSLQSAHTASSKHSETPRDVCDSLSVQQESVSSNCVQTSGIHSPGKQSSGHESERSEPDSDQRTESRRESPSQSIPESRERSESDSSHETKHHGREKSKKHKDRSHKSHKKEQRHHRHHSHSSRKEEKMDTTEEATTSTQSALVQVKEDSKTHEKVSSPQVGEETQEQLSRKSPDRKSPFPAVAREYYIVSPPSSGDNAGEIKSLLLRISSDASHKSKDNTSSSTSSVSSTSASGSNMGNHKNDTKPLGNVNERTSGSNGENGNAQKSPVSKEAERRRSPARGSPDVTSSINGTVRSGSPKGIEKAADKTDKTEKCSESSTTSSTCSNDEKQPAKVTRTLRSNSALTSNSDSNGNEEKKDDKDKATFSQPMTRSRRNQVEAAAAAATAPPNANASNNEETHMDSHPRKRKMARHRQNQQMEEALHVSSAPQEKVNSIEAFLNIRHQVAERQKTLMASVQPKPPNGYKEYLMFRKNYLLQSDPDNKIVQVIPRMTAPVNLTNGLLAQFSEQEKIRHELRLRHYIEREKLMLAAEQDIVRVHGRAARALVNQTIPFSVCTVLKDMEIYNMPEPLPLEDKSSIRQRFNGRQFISWLQDVDEKYEKLKEELLQRHQHEAASLYAIQKLEWELKLQELKQWDFKSPPPVHSSHVPIVEVNRDFDLLPA</sequence>
<feature type="compositionally biased region" description="Polar residues" evidence="2">
    <location>
        <begin position="885"/>
        <end position="899"/>
    </location>
</feature>
<dbReference type="InterPro" id="IPR053210">
    <property type="entry name" value="ANKRD12"/>
</dbReference>
<dbReference type="RefSeq" id="XP_030831007.1">
    <property type="nucleotide sequence ID" value="XM_030975147.1"/>
</dbReference>
<feature type="repeat" description="ANK" evidence="1">
    <location>
        <begin position="130"/>
        <end position="162"/>
    </location>
</feature>
<dbReference type="FunCoup" id="A0A7M7N4G0">
    <property type="interactions" value="657"/>
</dbReference>
<feature type="compositionally biased region" description="Polar residues" evidence="2">
    <location>
        <begin position="798"/>
        <end position="815"/>
    </location>
</feature>
<dbReference type="GO" id="GO:0005654">
    <property type="term" value="C:nucleoplasm"/>
    <property type="evidence" value="ECO:0000318"/>
    <property type="project" value="GO_Central"/>
</dbReference>
<dbReference type="RefSeq" id="XP_030831006.1">
    <property type="nucleotide sequence ID" value="XM_030975146.1"/>
</dbReference>
<dbReference type="PANTHER" id="PTHR24149:SF14">
    <property type="entry name" value="ANKYRIN REPEAT DOMAIN 12"/>
    <property type="match status" value="1"/>
</dbReference>
<reference evidence="4" key="1">
    <citation type="submission" date="2015-02" db="EMBL/GenBank/DDBJ databases">
        <title>Genome sequencing for Strongylocentrotus purpuratus.</title>
        <authorList>
            <person name="Murali S."/>
            <person name="Liu Y."/>
            <person name="Vee V."/>
            <person name="English A."/>
            <person name="Wang M."/>
            <person name="Skinner E."/>
            <person name="Han Y."/>
            <person name="Muzny D.M."/>
            <person name="Worley K.C."/>
            <person name="Gibbs R.A."/>
        </authorList>
    </citation>
    <scope>NUCLEOTIDE SEQUENCE</scope>
</reference>
<feature type="region of interest" description="Disordered" evidence="2">
    <location>
        <begin position="1"/>
        <end position="73"/>
    </location>
</feature>
<dbReference type="InterPro" id="IPR036770">
    <property type="entry name" value="Ankyrin_rpt-contain_sf"/>
</dbReference>
<feature type="compositionally biased region" description="Basic and acidic residues" evidence="2">
    <location>
        <begin position="901"/>
        <end position="911"/>
    </location>
</feature>
<dbReference type="Proteomes" id="UP000007110">
    <property type="component" value="Unassembled WGS sequence"/>
</dbReference>
<feature type="compositionally biased region" description="Basic and acidic residues" evidence="2">
    <location>
        <begin position="848"/>
        <end position="863"/>
    </location>
</feature>
<dbReference type="OrthoDB" id="5806726at2759"/>
<keyword evidence="1" id="KW-0040">ANK repeat</keyword>
<dbReference type="PRINTS" id="PR01415">
    <property type="entry name" value="ANKYRIN"/>
</dbReference>
<feature type="repeat" description="ANK" evidence="1">
    <location>
        <begin position="196"/>
        <end position="228"/>
    </location>
</feature>
<dbReference type="OMA" id="DANFRME"/>
<feature type="compositionally biased region" description="Basic and acidic residues" evidence="2">
    <location>
        <begin position="623"/>
        <end position="635"/>
    </location>
</feature>
<feature type="region of interest" description="Disordered" evidence="2">
    <location>
        <begin position="93"/>
        <end position="124"/>
    </location>
</feature>
<evidence type="ECO:0000256" key="2">
    <source>
        <dbReference type="SAM" id="MobiDB-lite"/>
    </source>
</evidence>
<feature type="repeat" description="ANK" evidence="1">
    <location>
        <begin position="163"/>
        <end position="195"/>
    </location>
</feature>
<feature type="compositionally biased region" description="Basic and acidic residues" evidence="2">
    <location>
        <begin position="715"/>
        <end position="724"/>
    </location>
</feature>
<evidence type="ECO:0000313" key="3">
    <source>
        <dbReference type="EnsemblMetazoa" id="XP_030831006"/>
    </source>
</evidence>
<feature type="compositionally biased region" description="Basic and acidic residues" evidence="2">
    <location>
        <begin position="558"/>
        <end position="567"/>
    </location>
</feature>
<dbReference type="InParanoid" id="A0A7M7N4G0"/>
<dbReference type="EnsemblMetazoa" id="XM_030975146">
    <property type="protein sequence ID" value="XP_030831006"/>
    <property type="gene ID" value="LOC752040"/>
</dbReference>
<feature type="compositionally biased region" description="Basic and acidic residues" evidence="2">
    <location>
        <begin position="692"/>
        <end position="702"/>
    </location>
</feature>
<evidence type="ECO:0000313" key="4">
    <source>
        <dbReference type="Proteomes" id="UP000007110"/>
    </source>
</evidence>
<dbReference type="Gene3D" id="1.25.40.20">
    <property type="entry name" value="Ankyrin repeat-containing domain"/>
    <property type="match status" value="2"/>
</dbReference>
<dbReference type="KEGG" id="spu:752040"/>
<feature type="compositionally biased region" description="Low complexity" evidence="2">
    <location>
        <begin position="766"/>
        <end position="782"/>
    </location>
</feature>
<feature type="compositionally biased region" description="Basic residues" evidence="2">
    <location>
        <begin position="636"/>
        <end position="668"/>
    </location>
</feature>
<dbReference type="SMART" id="SM00248">
    <property type="entry name" value="ANK"/>
    <property type="match status" value="3"/>
</dbReference>
<organism evidence="3 4">
    <name type="scientific">Strongylocentrotus purpuratus</name>
    <name type="common">Purple sea urchin</name>
    <dbReference type="NCBI Taxonomy" id="7668"/>
    <lineage>
        <taxon>Eukaryota</taxon>
        <taxon>Metazoa</taxon>
        <taxon>Echinodermata</taxon>
        <taxon>Eleutherozoa</taxon>
        <taxon>Echinozoa</taxon>
        <taxon>Echinoidea</taxon>
        <taxon>Euechinoidea</taxon>
        <taxon>Echinacea</taxon>
        <taxon>Camarodonta</taxon>
        <taxon>Echinidea</taxon>
        <taxon>Strongylocentrotidae</taxon>
        <taxon>Strongylocentrotus</taxon>
    </lineage>
</organism>
<dbReference type="AlphaFoldDB" id="A0A7M7N4G0"/>
<feature type="compositionally biased region" description="Polar residues" evidence="2">
    <location>
        <begin position="570"/>
        <end position="594"/>
    </location>
</feature>